<dbReference type="OrthoDB" id="9780918at2"/>
<dbReference type="Gene3D" id="1.20.144.10">
    <property type="entry name" value="Phosphatidic acid phosphatase type 2/haloperoxidase"/>
    <property type="match status" value="1"/>
</dbReference>
<dbReference type="PANTHER" id="PTHR14969:SF13">
    <property type="entry name" value="AT30094P"/>
    <property type="match status" value="1"/>
</dbReference>
<evidence type="ECO:0000313" key="7">
    <source>
        <dbReference type="Proteomes" id="UP000202440"/>
    </source>
</evidence>
<sequence length="253" mass="27159">MNNSTPILGVALLFAGLLLWLQGGQAALFIQLNALTATLPDWLWANLTLLADTLWAVAALLIAASYRPRLLGQALLVLLVGGLIVHLGKAGFDAARPAKVLAEDAFHIIGPTLKHHSFPSGHAFTAMAAAGLLAMTFTRFAAIILVVGLAAAVSRVAVGAHWPLDVLVGGGLGLLTAWGCIVWSNNRAWVHSNGWRFSAMCLLTLATLALAFHDDRYPDTQLLTVVTSLLALVIAGQRLWWPLWRLIRQTDQN</sequence>
<dbReference type="AlphaFoldDB" id="A0A222FND5"/>
<keyword evidence="4" id="KW-0812">Transmembrane</keyword>
<evidence type="ECO:0000256" key="4">
    <source>
        <dbReference type="SAM" id="Phobius"/>
    </source>
</evidence>
<dbReference type="SUPFAM" id="SSF48317">
    <property type="entry name" value="Acid phosphatase/Vanadium-dependent haloperoxidase"/>
    <property type="match status" value="1"/>
</dbReference>
<feature type="transmembrane region" description="Helical" evidence="4">
    <location>
        <begin position="42"/>
        <end position="63"/>
    </location>
</feature>
<dbReference type="EC" id="3.6.1.27" evidence="1"/>
<dbReference type="Proteomes" id="UP000202440">
    <property type="component" value="Chromosome"/>
</dbReference>
<feature type="transmembrane region" description="Helical" evidence="4">
    <location>
        <begin position="196"/>
        <end position="213"/>
    </location>
</feature>
<dbReference type="KEGG" id="bsan:CHH28_15740"/>
<accession>A0A222FND5</accession>
<protein>
    <recommendedName>
        <fullName evidence="1">undecaprenyl-diphosphate phosphatase</fullName>
        <ecNumber evidence="1">3.6.1.27</ecNumber>
    </recommendedName>
    <alternativeName>
        <fullName evidence="2">Undecaprenyl pyrophosphate phosphatase</fullName>
    </alternativeName>
</protein>
<keyword evidence="7" id="KW-1185">Reference proteome</keyword>
<dbReference type="GO" id="GO:0050380">
    <property type="term" value="F:undecaprenyl-diphosphatase activity"/>
    <property type="evidence" value="ECO:0007669"/>
    <property type="project" value="UniProtKB-EC"/>
</dbReference>
<evidence type="ECO:0000256" key="3">
    <source>
        <dbReference type="ARBA" id="ARBA00047594"/>
    </source>
</evidence>
<evidence type="ECO:0000256" key="1">
    <source>
        <dbReference type="ARBA" id="ARBA00012374"/>
    </source>
</evidence>
<dbReference type="CDD" id="cd01610">
    <property type="entry name" value="PAP2_like"/>
    <property type="match status" value="1"/>
</dbReference>
<dbReference type="RefSeq" id="WP_094061208.1">
    <property type="nucleotide sequence ID" value="NZ_CP022530.1"/>
</dbReference>
<keyword evidence="4" id="KW-0472">Membrane</keyword>
<comment type="catalytic activity">
    <reaction evidence="3">
        <text>di-trans,octa-cis-undecaprenyl diphosphate + H2O = di-trans,octa-cis-undecaprenyl phosphate + phosphate + H(+)</text>
        <dbReference type="Rhea" id="RHEA:28094"/>
        <dbReference type="ChEBI" id="CHEBI:15377"/>
        <dbReference type="ChEBI" id="CHEBI:15378"/>
        <dbReference type="ChEBI" id="CHEBI:43474"/>
        <dbReference type="ChEBI" id="CHEBI:58405"/>
        <dbReference type="ChEBI" id="CHEBI:60392"/>
        <dbReference type="EC" id="3.6.1.27"/>
    </reaction>
</comment>
<proteinExistence type="predicted"/>
<organism evidence="6 7">
    <name type="scientific">Bacterioplanes sanyensis</name>
    <dbReference type="NCBI Taxonomy" id="1249553"/>
    <lineage>
        <taxon>Bacteria</taxon>
        <taxon>Pseudomonadati</taxon>
        <taxon>Pseudomonadota</taxon>
        <taxon>Gammaproteobacteria</taxon>
        <taxon>Oceanospirillales</taxon>
        <taxon>Oceanospirillaceae</taxon>
        <taxon>Bacterioplanes</taxon>
    </lineage>
</organism>
<dbReference type="Pfam" id="PF01569">
    <property type="entry name" value="PAP2"/>
    <property type="match status" value="1"/>
</dbReference>
<keyword evidence="4" id="KW-1133">Transmembrane helix</keyword>
<dbReference type="EMBL" id="CP022530">
    <property type="protein sequence ID" value="ASP40034.1"/>
    <property type="molecule type" value="Genomic_DNA"/>
</dbReference>
<evidence type="ECO:0000256" key="2">
    <source>
        <dbReference type="ARBA" id="ARBA00032707"/>
    </source>
</evidence>
<dbReference type="PANTHER" id="PTHR14969">
    <property type="entry name" value="SPHINGOSINE-1-PHOSPHATE PHOSPHOHYDROLASE"/>
    <property type="match status" value="1"/>
</dbReference>
<gene>
    <name evidence="6" type="ORF">CHH28_15740</name>
</gene>
<dbReference type="SMART" id="SM00014">
    <property type="entry name" value="acidPPc"/>
    <property type="match status" value="1"/>
</dbReference>
<name>A0A222FND5_9GAMM</name>
<feature type="transmembrane region" description="Helical" evidence="4">
    <location>
        <begin position="222"/>
        <end position="241"/>
    </location>
</feature>
<feature type="transmembrane region" description="Helical" evidence="4">
    <location>
        <begin position="123"/>
        <end position="152"/>
    </location>
</feature>
<evidence type="ECO:0000259" key="5">
    <source>
        <dbReference type="SMART" id="SM00014"/>
    </source>
</evidence>
<evidence type="ECO:0000313" key="6">
    <source>
        <dbReference type="EMBL" id="ASP40034.1"/>
    </source>
</evidence>
<feature type="domain" description="Phosphatidic acid phosphatase type 2/haloperoxidase" evidence="5">
    <location>
        <begin position="71"/>
        <end position="181"/>
    </location>
</feature>
<feature type="transmembrane region" description="Helical" evidence="4">
    <location>
        <begin position="164"/>
        <end position="184"/>
    </location>
</feature>
<reference evidence="6 7" key="1">
    <citation type="submission" date="2017-07" db="EMBL/GenBank/DDBJ databases">
        <title>Annotated genome sequence of Bacterioplanes sanyensis isolated from Red Sea.</title>
        <authorList>
            <person name="Rehman Z.U."/>
        </authorList>
    </citation>
    <scope>NUCLEOTIDE SEQUENCE [LARGE SCALE GENOMIC DNA]</scope>
    <source>
        <strain evidence="6 7">NV9</strain>
    </source>
</reference>
<dbReference type="InterPro" id="IPR036938">
    <property type="entry name" value="PAP2/HPO_sf"/>
</dbReference>
<dbReference type="InterPro" id="IPR000326">
    <property type="entry name" value="PAP2/HPO"/>
</dbReference>